<proteinExistence type="predicted"/>
<dbReference type="AlphaFoldDB" id="A0A2P5XW81"/>
<evidence type="ECO:0000313" key="1">
    <source>
        <dbReference type="EMBL" id="PPS07573.1"/>
    </source>
</evidence>
<evidence type="ECO:0000313" key="2">
    <source>
        <dbReference type="Proteomes" id="UP000239757"/>
    </source>
</evidence>
<organism evidence="1 2">
    <name type="scientific">Gossypium barbadense</name>
    <name type="common">Sea Island cotton</name>
    <name type="synonym">Hibiscus barbadensis</name>
    <dbReference type="NCBI Taxonomy" id="3634"/>
    <lineage>
        <taxon>Eukaryota</taxon>
        <taxon>Viridiplantae</taxon>
        <taxon>Streptophyta</taxon>
        <taxon>Embryophyta</taxon>
        <taxon>Tracheophyta</taxon>
        <taxon>Spermatophyta</taxon>
        <taxon>Magnoliopsida</taxon>
        <taxon>eudicotyledons</taxon>
        <taxon>Gunneridae</taxon>
        <taxon>Pentapetalae</taxon>
        <taxon>rosids</taxon>
        <taxon>malvids</taxon>
        <taxon>Malvales</taxon>
        <taxon>Malvaceae</taxon>
        <taxon>Malvoideae</taxon>
        <taxon>Gossypium</taxon>
    </lineage>
</organism>
<dbReference type="EMBL" id="KZ664121">
    <property type="protein sequence ID" value="PPS07573.1"/>
    <property type="molecule type" value="Genomic_DNA"/>
</dbReference>
<accession>A0A2P5XW81</accession>
<reference evidence="1 2" key="1">
    <citation type="submission" date="2015-01" db="EMBL/GenBank/DDBJ databases">
        <title>Genome of allotetraploid Gossypium barbadense reveals genomic plasticity and fiber elongation in cotton evolution.</title>
        <authorList>
            <person name="Chen X."/>
            <person name="Liu X."/>
            <person name="Zhao B."/>
            <person name="Zheng H."/>
            <person name="Hu Y."/>
            <person name="Lu G."/>
            <person name="Yang C."/>
            <person name="Chen J."/>
            <person name="Shan C."/>
            <person name="Zhang L."/>
            <person name="Zhou Y."/>
            <person name="Wang L."/>
            <person name="Guo W."/>
            <person name="Bai Y."/>
            <person name="Ruan J."/>
            <person name="Shangguan X."/>
            <person name="Mao Y."/>
            <person name="Jiang J."/>
            <person name="Zhu Y."/>
            <person name="Lei J."/>
            <person name="Kang H."/>
            <person name="Chen S."/>
            <person name="He X."/>
            <person name="Wang R."/>
            <person name="Wang Y."/>
            <person name="Chen J."/>
            <person name="Wang L."/>
            <person name="Yu S."/>
            <person name="Wang B."/>
            <person name="Wei J."/>
            <person name="Song S."/>
            <person name="Lu X."/>
            <person name="Gao Z."/>
            <person name="Gu W."/>
            <person name="Deng X."/>
            <person name="Ma D."/>
            <person name="Wang S."/>
            <person name="Liang W."/>
            <person name="Fang L."/>
            <person name="Cai C."/>
            <person name="Zhu X."/>
            <person name="Zhou B."/>
            <person name="Zhang Y."/>
            <person name="Chen Z."/>
            <person name="Xu S."/>
            <person name="Zhu R."/>
            <person name="Wang S."/>
            <person name="Zhang T."/>
            <person name="Zhao G."/>
        </authorList>
    </citation>
    <scope>NUCLEOTIDE SEQUENCE [LARGE SCALE GENOMIC DNA]</scope>
    <source>
        <strain evidence="2">cv. Xinhai21</strain>
        <tissue evidence="1">Leaf</tissue>
    </source>
</reference>
<protein>
    <submittedName>
        <fullName evidence="1">Uncharacterized protein</fullName>
    </submittedName>
</protein>
<dbReference type="Proteomes" id="UP000239757">
    <property type="component" value="Unassembled WGS sequence"/>
</dbReference>
<gene>
    <name evidence="1" type="ORF">GOBAR_AA13076</name>
</gene>
<sequence length="226" mass="25199">MYKDRVLESNRFESGGGYSDGRSGSLGHNSCAKRIVVAMVVVEQDMAIVENLSRWSFSSYVRMSLRALYNCDKIRNFLGDSRKHKLCSAIIPHPCVLGVCGTRPCCTVVPSFICFSHARVLGYHTCCIVVHGFTARACLQSVLKNRIEPCPWHARVFHSQARVNPIKFTHGHVARPWGFIRSIFWGNHVLLPHNCIARPCLFPCLATTLGTSRVPGHVCCPFPSPC</sequence>
<name>A0A2P5XW81_GOSBA</name>